<dbReference type="EMBL" id="CABWLC010000004">
    <property type="protein sequence ID" value="VXA81635.1"/>
    <property type="molecule type" value="Genomic_DNA"/>
</dbReference>
<sequence>MRRINLLAGALLLLYPLLVYLGLSHGKRGLLALLLLPLFAIRLFAGAALPGAWRWATRWLGAVGLLLIGLNLWFREHDWLLYYPIAVNATLLGVFGWSLGQPMTLVERLARLTTPDLPEQGVRYTRKVTRVWCLFFIGNGLFSGWTVWHGDLALWSLYNGLVSYLLMGVLMGCEWLVRQRVMKRDSA</sequence>
<gene>
    <name evidence="2" type="ORF">AERO8C_120132</name>
</gene>
<feature type="transmembrane region" description="Helical" evidence="1">
    <location>
        <begin position="31"/>
        <end position="49"/>
    </location>
</feature>
<keyword evidence="1" id="KW-1133">Transmembrane helix</keyword>
<feature type="transmembrane region" description="Helical" evidence="1">
    <location>
        <begin position="80"/>
        <end position="99"/>
    </location>
</feature>
<protein>
    <submittedName>
        <fullName evidence="2">DNA gyrase subunit B</fullName>
    </submittedName>
</protein>
<keyword evidence="1" id="KW-0472">Membrane</keyword>
<organism evidence="2 3">
    <name type="scientific">Aeromonas veronii</name>
    <dbReference type="NCBI Taxonomy" id="654"/>
    <lineage>
        <taxon>Bacteria</taxon>
        <taxon>Pseudomonadati</taxon>
        <taxon>Pseudomonadota</taxon>
        <taxon>Gammaproteobacteria</taxon>
        <taxon>Aeromonadales</taxon>
        <taxon>Aeromonadaceae</taxon>
        <taxon>Aeromonas</taxon>
    </lineage>
</organism>
<dbReference type="RefSeq" id="WP_159158302.1">
    <property type="nucleotide sequence ID" value="NZ_LR732798.1"/>
</dbReference>
<feature type="transmembrane region" description="Helical" evidence="1">
    <location>
        <begin position="154"/>
        <end position="177"/>
    </location>
</feature>
<accession>A0A653KQI7</accession>
<feature type="transmembrane region" description="Helical" evidence="1">
    <location>
        <begin position="56"/>
        <end position="74"/>
    </location>
</feature>
<name>A0A653KQI7_AERVE</name>
<evidence type="ECO:0000256" key="1">
    <source>
        <dbReference type="SAM" id="Phobius"/>
    </source>
</evidence>
<proteinExistence type="predicted"/>
<dbReference type="Proteomes" id="UP000439123">
    <property type="component" value="Unassembled WGS sequence"/>
</dbReference>
<dbReference type="AlphaFoldDB" id="A0A653KQI7"/>
<keyword evidence="1" id="KW-0812">Transmembrane</keyword>
<reference evidence="2 3" key="1">
    <citation type="submission" date="2019-10" db="EMBL/GenBank/DDBJ databases">
        <authorList>
            <person name="Karimi E."/>
        </authorList>
    </citation>
    <scope>NUCLEOTIDE SEQUENCE [LARGE SCALE GENOMIC DNA]</scope>
    <source>
        <strain evidence="2">Aeromonas sp. 8C</strain>
    </source>
</reference>
<evidence type="ECO:0000313" key="2">
    <source>
        <dbReference type="EMBL" id="VXA81635.1"/>
    </source>
</evidence>
<evidence type="ECO:0000313" key="3">
    <source>
        <dbReference type="Proteomes" id="UP000439123"/>
    </source>
</evidence>
<feature type="transmembrane region" description="Helical" evidence="1">
    <location>
        <begin position="131"/>
        <end position="148"/>
    </location>
</feature>